<dbReference type="OrthoDB" id="9442597at2759"/>
<dbReference type="InterPro" id="IPR043136">
    <property type="entry name" value="B30.2/SPRY_sf"/>
</dbReference>
<dbReference type="CDD" id="cd19769">
    <property type="entry name" value="Bbox2_TRIM16-like"/>
    <property type="match status" value="1"/>
</dbReference>
<evidence type="ECO:0000256" key="3">
    <source>
        <dbReference type="ARBA" id="ARBA00022833"/>
    </source>
</evidence>
<dbReference type="InterPro" id="IPR006574">
    <property type="entry name" value="PRY"/>
</dbReference>
<dbReference type="AlphaFoldDB" id="A0A060WAC5"/>
<dbReference type="Pfam" id="PF13765">
    <property type="entry name" value="PRY"/>
    <property type="match status" value="1"/>
</dbReference>
<reference evidence="10" key="4">
    <citation type="submission" date="2025-05" db="UniProtKB">
        <authorList>
            <consortium name="Ensembl"/>
        </authorList>
    </citation>
    <scope>IDENTIFICATION</scope>
</reference>
<dbReference type="InterPro" id="IPR051051">
    <property type="entry name" value="E3_ubiq-ligase_TRIM/RNF"/>
</dbReference>
<feature type="coiled-coil region" evidence="5">
    <location>
        <begin position="206"/>
        <end position="240"/>
    </location>
</feature>
<evidence type="ECO:0000259" key="8">
    <source>
        <dbReference type="PROSITE" id="PS50188"/>
    </source>
</evidence>
<name>A0A060WAC5_ONCMY</name>
<dbReference type="Pfam" id="PF25600">
    <property type="entry name" value="TRIM_CC"/>
    <property type="match status" value="1"/>
</dbReference>
<dbReference type="KEGG" id="omy:110502649"/>
<evidence type="ECO:0000256" key="4">
    <source>
        <dbReference type="PROSITE-ProRule" id="PRU00024"/>
    </source>
</evidence>
<dbReference type="PROSITE" id="PS50188">
    <property type="entry name" value="B302_SPRY"/>
    <property type="match status" value="1"/>
</dbReference>
<keyword evidence="12" id="KW-1185">Reference proteome</keyword>
<dbReference type="InterPro" id="IPR003879">
    <property type="entry name" value="Butyrophylin_SPRY"/>
</dbReference>
<evidence type="ECO:0000256" key="5">
    <source>
        <dbReference type="SAM" id="Coils"/>
    </source>
</evidence>
<evidence type="ECO:0000256" key="1">
    <source>
        <dbReference type="ARBA" id="ARBA00022723"/>
    </source>
</evidence>
<dbReference type="InterPro" id="IPR058030">
    <property type="entry name" value="TRIM8/14/16/25/29/45/65_CC"/>
</dbReference>
<protein>
    <submittedName>
        <fullName evidence="10">FinTRIM family, member 14-like</fullName>
    </submittedName>
</protein>
<dbReference type="InterPro" id="IPR003877">
    <property type="entry name" value="SPRY_dom"/>
</dbReference>
<evidence type="ECO:0000259" key="7">
    <source>
        <dbReference type="PROSITE" id="PS50119"/>
    </source>
</evidence>
<dbReference type="GO" id="GO:0008270">
    <property type="term" value="F:zinc ion binding"/>
    <property type="evidence" value="ECO:0007669"/>
    <property type="project" value="UniProtKB-KW"/>
</dbReference>
<dbReference type="InterPro" id="IPR000315">
    <property type="entry name" value="Znf_B-box"/>
</dbReference>
<sequence length="514" mass="59000">MSRRASTLDLDITSKYSTLGGQAQRRSTTLSSQSQPKTSKPGDVICDFCTIRKQKAVKSCLLCLASYCETHLQSHYEYPALMKHKLVKATGQMREKICAQHDKLLEVFCRTDQTSVCVLCMMDEHKRHDTVPAGTERIEKQKQLGSTLMKSQQRIDQRVKKWTDLRQAVESVKHSAQAVLDENERIFTELLRSIERRYIEVRELVRAQEKTTVIQAEGLLDRLEEEITLLKKKHTDLEKLSHTDDHIHFLQSWQSLSGPSGYEDLNNVTVVPYYSFDGAKRAIAALKVQVEEINKTEISKIASAVKEVHIIQPLEHMAREELETKTREYSEPKTREDFKKYLVQPTLDVNSAHPNLYLSEGNTVAKMMSEPKNYPDHPDRFDHWQQLLCKEGLSGSRCYWEVDWRGTEIDIAVTFQSINRKGNSNECSLGWNDKSWSLYCSEDKYSFVHKNQSTDIAKPRSSRVGVYVDQIKGTLAFYSVSDSMNLLHKVQTTFIEPLYPAFSVWGFGSSVKLV</sequence>
<dbReference type="RefSeq" id="XP_021436532.1">
    <property type="nucleotide sequence ID" value="XM_021580857.2"/>
</dbReference>
<dbReference type="SMART" id="SM00589">
    <property type="entry name" value="PRY"/>
    <property type="match status" value="1"/>
</dbReference>
<dbReference type="Gene3D" id="4.10.830.40">
    <property type="match status" value="1"/>
</dbReference>
<dbReference type="SUPFAM" id="SSF49899">
    <property type="entry name" value="Concanavalin A-like lectins/glucanases"/>
    <property type="match status" value="1"/>
</dbReference>
<dbReference type="SMART" id="SM00336">
    <property type="entry name" value="BBOX"/>
    <property type="match status" value="1"/>
</dbReference>
<reference evidence="10 12" key="3">
    <citation type="submission" date="2020-07" db="EMBL/GenBank/DDBJ databases">
        <title>A long reads based de novo assembly of the rainbow trout Arlee double haploid line genome.</title>
        <authorList>
            <person name="Gao G."/>
            <person name="Palti Y."/>
        </authorList>
    </citation>
    <scope>NUCLEOTIDE SEQUENCE [LARGE SCALE GENOMIC DNA]</scope>
</reference>
<evidence type="ECO:0000256" key="6">
    <source>
        <dbReference type="SAM" id="MobiDB-lite"/>
    </source>
</evidence>
<dbReference type="STRING" id="8022.A0A060WAC5"/>
<dbReference type="Proteomes" id="UP000694395">
    <property type="component" value="Chromosome 23"/>
</dbReference>
<keyword evidence="2 4" id="KW-0863">Zinc-finger</keyword>
<dbReference type="Gene3D" id="3.30.160.60">
    <property type="entry name" value="Classic Zinc Finger"/>
    <property type="match status" value="1"/>
</dbReference>
<keyword evidence="5" id="KW-0175">Coiled coil</keyword>
<organism evidence="9 11">
    <name type="scientific">Oncorhynchus mykiss</name>
    <name type="common">Rainbow trout</name>
    <name type="synonym">Salmo gairdneri</name>
    <dbReference type="NCBI Taxonomy" id="8022"/>
    <lineage>
        <taxon>Eukaryota</taxon>
        <taxon>Metazoa</taxon>
        <taxon>Chordata</taxon>
        <taxon>Craniata</taxon>
        <taxon>Vertebrata</taxon>
        <taxon>Euteleostomi</taxon>
        <taxon>Actinopterygii</taxon>
        <taxon>Neopterygii</taxon>
        <taxon>Teleostei</taxon>
        <taxon>Protacanthopterygii</taxon>
        <taxon>Salmoniformes</taxon>
        <taxon>Salmonidae</taxon>
        <taxon>Salmoninae</taxon>
        <taxon>Oncorhynchus</taxon>
    </lineage>
</organism>
<dbReference type="EMBL" id="FR904456">
    <property type="protein sequence ID" value="CDQ63976.1"/>
    <property type="molecule type" value="Genomic_DNA"/>
</dbReference>
<dbReference type="CTD" id="100536151"/>
<dbReference type="PANTHER" id="PTHR25465:SF5">
    <property type="entry name" value="E3 UBIQUITIN_ISG15 LIGASE TRIM25-RELATED"/>
    <property type="match status" value="1"/>
</dbReference>
<keyword evidence="1" id="KW-0479">Metal-binding</keyword>
<reference evidence="9" key="1">
    <citation type="journal article" date="2014" name="Nat. Commun.">
        <title>The rainbow trout genome provides novel insights into evolution after whole-genome duplication in vertebrates.</title>
        <authorList>
            <person name="Berthelot C."/>
            <person name="Brunet F."/>
            <person name="Chalopin D."/>
            <person name="Juanchich A."/>
            <person name="Bernard M."/>
            <person name="Noel B."/>
            <person name="Bento P."/>
            <person name="Da Silva C."/>
            <person name="Labadie K."/>
            <person name="Alberti A."/>
            <person name="Aury J.M."/>
            <person name="Louis A."/>
            <person name="Dehais P."/>
            <person name="Bardou P."/>
            <person name="Montfort J."/>
            <person name="Klopp C."/>
            <person name="Cabau C."/>
            <person name="Gaspin C."/>
            <person name="Thorgaard G.H."/>
            <person name="Boussaha M."/>
            <person name="Quillet E."/>
            <person name="Guyomard R."/>
            <person name="Galiana D."/>
            <person name="Bobe J."/>
            <person name="Volff J.N."/>
            <person name="Genet C."/>
            <person name="Wincker P."/>
            <person name="Jaillon O."/>
            <person name="Roest Crollius H."/>
            <person name="Guiguen Y."/>
        </authorList>
    </citation>
    <scope>NUCLEOTIDE SEQUENCE [LARGE SCALE GENOMIC DNA]</scope>
</reference>
<feature type="domain" description="B box-type" evidence="7">
    <location>
        <begin position="93"/>
        <end position="133"/>
    </location>
</feature>
<dbReference type="SUPFAM" id="SSF57845">
    <property type="entry name" value="B-box zinc-binding domain"/>
    <property type="match status" value="1"/>
</dbReference>
<keyword evidence="3" id="KW-0862">Zinc</keyword>
<reference evidence="9" key="2">
    <citation type="submission" date="2014-03" db="EMBL/GenBank/DDBJ databases">
        <authorList>
            <person name="Genoscope - CEA"/>
        </authorList>
    </citation>
    <scope>NUCLEOTIDE SEQUENCE</scope>
</reference>
<dbReference type="GeneID" id="110502649"/>
<dbReference type="PROSITE" id="PS50119">
    <property type="entry name" value="ZF_BBOX"/>
    <property type="match status" value="1"/>
</dbReference>
<evidence type="ECO:0000313" key="9">
    <source>
        <dbReference type="EMBL" id="CDQ63976.1"/>
    </source>
</evidence>
<gene>
    <name evidence="10" type="primary">ftr14l</name>
    <name evidence="9" type="ORF">GSONMT00070163001</name>
</gene>
<dbReference type="Pfam" id="PF00643">
    <property type="entry name" value="zf-B_box"/>
    <property type="match status" value="1"/>
</dbReference>
<feature type="compositionally biased region" description="Low complexity" evidence="6">
    <location>
        <begin position="22"/>
        <end position="35"/>
    </location>
</feature>
<dbReference type="InterPro" id="IPR013320">
    <property type="entry name" value="ConA-like_dom_sf"/>
</dbReference>
<dbReference type="InterPro" id="IPR001870">
    <property type="entry name" value="B30.2/SPRY"/>
</dbReference>
<dbReference type="Proteomes" id="UP000193380">
    <property type="component" value="Unassembled WGS sequence"/>
</dbReference>
<dbReference type="PRINTS" id="PR01407">
    <property type="entry name" value="BUTYPHLNCDUF"/>
</dbReference>
<dbReference type="SMART" id="SM00449">
    <property type="entry name" value="SPRY"/>
    <property type="match status" value="1"/>
</dbReference>
<dbReference type="CDD" id="cd16040">
    <property type="entry name" value="SPRY_PRY_SNTX"/>
    <property type="match status" value="1"/>
</dbReference>
<evidence type="ECO:0000313" key="12">
    <source>
        <dbReference type="Proteomes" id="UP000694395"/>
    </source>
</evidence>
<accession>A0A060WAC5</accession>
<evidence type="ECO:0000313" key="10">
    <source>
        <dbReference type="Ensembl" id="ENSOMYP00000044690.1"/>
    </source>
</evidence>
<dbReference type="PaxDb" id="8022-A0A060WAC5"/>
<dbReference type="PANTHER" id="PTHR25465">
    <property type="entry name" value="B-BOX DOMAIN CONTAINING"/>
    <property type="match status" value="1"/>
</dbReference>
<feature type="domain" description="B30.2/SPRY" evidence="8">
    <location>
        <begin position="325"/>
        <end position="514"/>
    </location>
</feature>
<dbReference type="Ensembl" id="ENSOMYT00000048679.2">
    <property type="protein sequence ID" value="ENSOMYP00000044690.1"/>
    <property type="gene ID" value="ENSOMYG00000020494.2"/>
</dbReference>
<evidence type="ECO:0000313" key="11">
    <source>
        <dbReference type="Proteomes" id="UP000193380"/>
    </source>
</evidence>
<dbReference type="GO" id="GO:0005737">
    <property type="term" value="C:cytoplasm"/>
    <property type="evidence" value="ECO:0007669"/>
    <property type="project" value="UniProtKB-ARBA"/>
</dbReference>
<dbReference type="Pfam" id="PF00622">
    <property type="entry name" value="SPRY"/>
    <property type="match status" value="1"/>
</dbReference>
<proteinExistence type="predicted"/>
<feature type="region of interest" description="Disordered" evidence="6">
    <location>
        <begin position="21"/>
        <end position="40"/>
    </location>
</feature>
<evidence type="ECO:0000256" key="2">
    <source>
        <dbReference type="ARBA" id="ARBA00022771"/>
    </source>
</evidence>
<dbReference type="Gene3D" id="2.60.120.920">
    <property type="match status" value="1"/>
</dbReference>
<dbReference type="GeneTree" id="ENSGT00940000154395"/>